<organism evidence="1 2">
    <name type="scientific">Sphingomonas lacunae</name>
    <dbReference type="NCBI Taxonomy" id="2698828"/>
    <lineage>
        <taxon>Bacteria</taxon>
        <taxon>Pseudomonadati</taxon>
        <taxon>Pseudomonadota</taxon>
        <taxon>Alphaproteobacteria</taxon>
        <taxon>Sphingomonadales</taxon>
        <taxon>Sphingomonadaceae</taxon>
        <taxon>Sphingomonas</taxon>
    </lineage>
</organism>
<dbReference type="AlphaFoldDB" id="A0A6M4AXW4"/>
<dbReference type="RefSeq" id="WP_169947220.1">
    <property type="nucleotide sequence ID" value="NZ_CP053015.1"/>
</dbReference>
<dbReference type="KEGG" id="slan:GV829_12755"/>
<keyword evidence="2" id="KW-1185">Reference proteome</keyword>
<name>A0A6M4AXW4_9SPHN</name>
<evidence type="ECO:0008006" key="3">
    <source>
        <dbReference type="Google" id="ProtNLM"/>
    </source>
</evidence>
<sequence>MTLPDDLPGQLPPLIPANGPGRLFMLCDPERAEAAISQPAQWSDLLLRLGLLSLPLPEMGGEPVRLLFGDARIDMVQGGAARAMLDDSLSRDATRTTKSVAELPPHMAAVGSAVIALEHGQPSLDRAMETQRLCALAALLAPFVGARHLYWQPARLWSAVDALAQAVTAMEATGLPPVLHLIAFVASVASSGRRLDVSTRGLDWFSGFEMMVDAPADMPEQEVVRRAARLAIDSLLNGDPSGPVDLPGLIAGETVSIAPLAWQDGHWWLPVTISGWQNR</sequence>
<dbReference type="EMBL" id="CP053015">
    <property type="protein sequence ID" value="QJQ33200.1"/>
    <property type="molecule type" value="Genomic_DNA"/>
</dbReference>
<evidence type="ECO:0000313" key="1">
    <source>
        <dbReference type="EMBL" id="QJQ33200.1"/>
    </source>
</evidence>
<reference evidence="1 2" key="1">
    <citation type="submission" date="2020-01" db="EMBL/GenBank/DDBJ databases">
        <title>Sphingomonas sp. strain CSW-10.</title>
        <authorList>
            <person name="Chen W.-M."/>
        </authorList>
    </citation>
    <scope>NUCLEOTIDE SEQUENCE [LARGE SCALE GENOMIC DNA]</scope>
    <source>
        <strain evidence="1 2">CSW-10</strain>
    </source>
</reference>
<evidence type="ECO:0000313" key="2">
    <source>
        <dbReference type="Proteomes" id="UP000503018"/>
    </source>
</evidence>
<dbReference type="Proteomes" id="UP000503018">
    <property type="component" value="Chromosome"/>
</dbReference>
<protein>
    <recommendedName>
        <fullName evidence="3">DUF4261 domain-containing protein</fullName>
    </recommendedName>
</protein>
<gene>
    <name evidence="1" type="ORF">GV829_12755</name>
</gene>
<proteinExistence type="predicted"/>
<accession>A0A6M4AXW4</accession>